<keyword evidence="2" id="KW-0680">Restriction system</keyword>
<organism evidence="6 7">
    <name type="scientific">Enterocloster hominis</name>
    <name type="common">ex Liu et al. 2021</name>
    <dbReference type="NCBI Taxonomy" id="2763663"/>
    <lineage>
        <taxon>Bacteria</taxon>
        <taxon>Bacillati</taxon>
        <taxon>Bacillota</taxon>
        <taxon>Clostridia</taxon>
        <taxon>Lachnospirales</taxon>
        <taxon>Lachnospiraceae</taxon>
        <taxon>Enterocloster</taxon>
    </lineage>
</organism>
<evidence type="ECO:0000259" key="5">
    <source>
        <dbReference type="Pfam" id="PF01420"/>
    </source>
</evidence>
<proteinExistence type="inferred from homology"/>
<dbReference type="Proteomes" id="UP000647491">
    <property type="component" value="Unassembled WGS sequence"/>
</dbReference>
<dbReference type="PANTHER" id="PTHR43140:SF1">
    <property type="entry name" value="TYPE I RESTRICTION ENZYME ECOKI SPECIFICITY SUBUNIT"/>
    <property type="match status" value="1"/>
</dbReference>
<name>A0ABR7NS25_9FIRM</name>
<dbReference type="InterPro" id="IPR044946">
    <property type="entry name" value="Restrct_endonuc_typeI_TRD_sf"/>
</dbReference>
<dbReference type="GO" id="GO:0004519">
    <property type="term" value="F:endonuclease activity"/>
    <property type="evidence" value="ECO:0007669"/>
    <property type="project" value="UniProtKB-KW"/>
</dbReference>
<gene>
    <name evidence="6" type="ORF">H8708_06740</name>
</gene>
<reference evidence="6 7" key="1">
    <citation type="submission" date="2020-08" db="EMBL/GenBank/DDBJ databases">
        <title>Genome public.</title>
        <authorList>
            <person name="Liu C."/>
            <person name="Sun Q."/>
        </authorList>
    </citation>
    <scope>NUCLEOTIDE SEQUENCE [LARGE SCALE GENOMIC DNA]</scope>
    <source>
        <strain evidence="6 7">BX10</strain>
    </source>
</reference>
<feature type="domain" description="Type I restriction modification DNA specificity" evidence="5">
    <location>
        <begin position="68"/>
        <end position="230"/>
    </location>
</feature>
<keyword evidence="6" id="KW-0540">Nuclease</keyword>
<comment type="subunit">
    <text evidence="4">The methyltransferase is composed of M and S polypeptides.</text>
</comment>
<sequence length="492" mass="55748">MTPEQLKASILKYAMQGKLVEQRAEEGTAEELYQRMQTDKQTLIREKKIKNEKPLADIIDDEIPFDIPESWKWVKVGNVGSWSAGATPPRTNPAYYGGSIPWLKTGDLNDGFIKEVPEYITDLALEKTSVRLNPIGSVLMAMYGATIGKLGILEIPVTTNQACCACIPYAGMNNKYLFYYLMSMRQSYIGMAEGGAQPNISKEKIVNSLLPLPPVEEQLRIVAKIEELLTYVDRYAEAYEKLEQFNAKFPEDMKKSILQYAIQGKLVEQSPEEGTGEELYRQIQTEKQRLIKGGKIKKEKPLPEITEDEIPFDIPENWKWVRLSQIAILENGDRSGKYPVEKDYVEFGVPFFGAKDMSDAVMSFDNVRYISEEKFAELGNGKLQDKDFICLLRGSVGKCALFIADERHHTGFICAQMVIIRCINIEICHYLASFLTSPFYLRYIDSKVTGTAVRQLPAKELGNVLIPLPPLAEQKRIVAKLEEILPLCERLK</sequence>
<evidence type="ECO:0000256" key="1">
    <source>
        <dbReference type="ARBA" id="ARBA00010923"/>
    </source>
</evidence>
<dbReference type="Pfam" id="PF01420">
    <property type="entry name" value="Methylase_S"/>
    <property type="match status" value="2"/>
</dbReference>
<comment type="caution">
    <text evidence="6">The sequence shown here is derived from an EMBL/GenBank/DDBJ whole genome shotgun (WGS) entry which is preliminary data.</text>
</comment>
<keyword evidence="6" id="KW-0378">Hydrolase</keyword>
<keyword evidence="7" id="KW-1185">Reference proteome</keyword>
<evidence type="ECO:0000256" key="4">
    <source>
        <dbReference type="ARBA" id="ARBA00038652"/>
    </source>
</evidence>
<dbReference type="CDD" id="cd17515">
    <property type="entry name" value="RMtype1_S_MjaORF132P_Sau1132ORF3780P-TRD1-CR1_like"/>
    <property type="match status" value="1"/>
</dbReference>
<dbReference type="SUPFAM" id="SSF116734">
    <property type="entry name" value="DNA methylase specificity domain"/>
    <property type="match status" value="2"/>
</dbReference>
<dbReference type="PANTHER" id="PTHR43140">
    <property type="entry name" value="TYPE-1 RESTRICTION ENZYME ECOKI SPECIFICITY PROTEIN"/>
    <property type="match status" value="1"/>
</dbReference>
<dbReference type="RefSeq" id="WP_262427361.1">
    <property type="nucleotide sequence ID" value="NZ_JACRTJ010000014.1"/>
</dbReference>
<evidence type="ECO:0000256" key="2">
    <source>
        <dbReference type="ARBA" id="ARBA00022747"/>
    </source>
</evidence>
<dbReference type="Gene3D" id="3.90.220.20">
    <property type="entry name" value="DNA methylase specificity domains"/>
    <property type="match status" value="2"/>
</dbReference>
<dbReference type="InterPro" id="IPR000055">
    <property type="entry name" value="Restrct_endonuc_typeI_TRD"/>
</dbReference>
<comment type="similarity">
    <text evidence="1">Belongs to the type-I restriction system S methylase family.</text>
</comment>
<dbReference type="InterPro" id="IPR051212">
    <property type="entry name" value="Type-I_RE_S_subunit"/>
</dbReference>
<protein>
    <submittedName>
        <fullName evidence="6">Restriction endonuclease subunit S</fullName>
    </submittedName>
</protein>
<keyword evidence="6" id="KW-0255">Endonuclease</keyword>
<dbReference type="EMBL" id="JACRTJ010000014">
    <property type="protein sequence ID" value="MBC8598927.1"/>
    <property type="molecule type" value="Genomic_DNA"/>
</dbReference>
<keyword evidence="3" id="KW-0238">DNA-binding</keyword>
<evidence type="ECO:0000313" key="7">
    <source>
        <dbReference type="Proteomes" id="UP000647491"/>
    </source>
</evidence>
<accession>A0ABR7NS25</accession>
<evidence type="ECO:0000256" key="3">
    <source>
        <dbReference type="ARBA" id="ARBA00023125"/>
    </source>
</evidence>
<evidence type="ECO:0000313" key="6">
    <source>
        <dbReference type="EMBL" id="MBC8598927.1"/>
    </source>
</evidence>
<feature type="domain" description="Type I restriction modification DNA specificity" evidence="5">
    <location>
        <begin position="315"/>
        <end position="483"/>
    </location>
</feature>